<dbReference type="Pfam" id="PF00172">
    <property type="entry name" value="Zn_clus"/>
    <property type="match status" value="1"/>
</dbReference>
<dbReference type="KEGG" id="pfy:PFICI_00207"/>
<dbReference type="SUPFAM" id="SSF57701">
    <property type="entry name" value="Zn2/Cys6 DNA-binding domain"/>
    <property type="match status" value="1"/>
</dbReference>
<dbReference type="SMART" id="SM00066">
    <property type="entry name" value="GAL4"/>
    <property type="match status" value="1"/>
</dbReference>
<evidence type="ECO:0000256" key="2">
    <source>
        <dbReference type="ARBA" id="ARBA00023125"/>
    </source>
</evidence>
<evidence type="ECO:0000313" key="7">
    <source>
        <dbReference type="Proteomes" id="UP000030651"/>
    </source>
</evidence>
<dbReference type="Proteomes" id="UP000030651">
    <property type="component" value="Unassembled WGS sequence"/>
</dbReference>
<keyword evidence="2" id="KW-0238">DNA-binding</keyword>
<evidence type="ECO:0000313" key="6">
    <source>
        <dbReference type="EMBL" id="ETS86379.1"/>
    </source>
</evidence>
<dbReference type="AlphaFoldDB" id="W3XK32"/>
<feature type="domain" description="Zn(2)-C6 fungal-type" evidence="5">
    <location>
        <begin position="14"/>
        <end position="42"/>
    </location>
</feature>
<proteinExistence type="predicted"/>
<dbReference type="EMBL" id="KI912109">
    <property type="protein sequence ID" value="ETS86379.1"/>
    <property type="molecule type" value="Genomic_DNA"/>
</dbReference>
<evidence type="ECO:0000256" key="3">
    <source>
        <dbReference type="ARBA" id="ARBA00023163"/>
    </source>
</evidence>
<dbReference type="PANTHER" id="PTHR31069">
    <property type="entry name" value="OLEATE-ACTIVATED TRANSCRIPTION FACTOR 1-RELATED"/>
    <property type="match status" value="1"/>
</dbReference>
<dbReference type="PROSITE" id="PS00463">
    <property type="entry name" value="ZN2_CY6_FUNGAL_1"/>
    <property type="match status" value="1"/>
</dbReference>
<dbReference type="PANTHER" id="PTHR31069:SF32">
    <property type="entry name" value="ARGININE METABOLISM REGULATION PROTEIN II"/>
    <property type="match status" value="1"/>
</dbReference>
<dbReference type="InParanoid" id="W3XK32"/>
<evidence type="ECO:0000259" key="5">
    <source>
        <dbReference type="PROSITE" id="PS50048"/>
    </source>
</evidence>
<dbReference type="GO" id="GO:0000981">
    <property type="term" value="F:DNA-binding transcription factor activity, RNA polymerase II-specific"/>
    <property type="evidence" value="ECO:0007669"/>
    <property type="project" value="InterPro"/>
</dbReference>
<keyword evidence="3" id="KW-0804">Transcription</keyword>
<reference evidence="7" key="1">
    <citation type="journal article" date="2015" name="BMC Genomics">
        <title>Genomic and transcriptomic analysis of the endophytic fungus Pestalotiopsis fici reveals its lifestyle and high potential for synthesis of natural products.</title>
        <authorList>
            <person name="Wang X."/>
            <person name="Zhang X."/>
            <person name="Liu L."/>
            <person name="Xiang M."/>
            <person name="Wang W."/>
            <person name="Sun X."/>
            <person name="Che Y."/>
            <person name="Guo L."/>
            <person name="Liu G."/>
            <person name="Guo L."/>
            <person name="Wang C."/>
            <person name="Yin W.B."/>
            <person name="Stadler M."/>
            <person name="Zhang X."/>
            <person name="Liu X."/>
        </authorList>
    </citation>
    <scope>NUCLEOTIDE SEQUENCE [LARGE SCALE GENOMIC DNA]</scope>
    <source>
        <strain evidence="7">W106-1 / CGMCC3.15140</strain>
    </source>
</reference>
<keyword evidence="7" id="KW-1185">Reference proteome</keyword>
<accession>W3XK32</accession>
<dbReference type="PROSITE" id="PS50048">
    <property type="entry name" value="ZN2_CY6_FUNGAL_2"/>
    <property type="match status" value="1"/>
</dbReference>
<dbReference type="STRING" id="1229662.W3XK32"/>
<dbReference type="InterPro" id="IPR036864">
    <property type="entry name" value="Zn2-C6_fun-type_DNA-bd_sf"/>
</dbReference>
<dbReference type="OrthoDB" id="3477330at2759"/>
<dbReference type="Pfam" id="PF11951">
    <property type="entry name" value="Fungal_trans_2"/>
    <property type="match status" value="1"/>
</dbReference>
<dbReference type="CDD" id="cd00067">
    <property type="entry name" value="GAL4"/>
    <property type="match status" value="1"/>
</dbReference>
<keyword evidence="1" id="KW-0805">Transcription regulation</keyword>
<name>W3XK32_PESFW</name>
<dbReference type="InterPro" id="IPR050675">
    <property type="entry name" value="OAF3"/>
</dbReference>
<dbReference type="eggNOG" id="ENOG502SJPJ">
    <property type="taxonomic scope" value="Eukaryota"/>
</dbReference>
<dbReference type="OMA" id="ERMSQWL"/>
<dbReference type="GeneID" id="19265220"/>
<keyword evidence="4" id="KW-0539">Nucleus</keyword>
<dbReference type="RefSeq" id="XP_007826979.1">
    <property type="nucleotide sequence ID" value="XM_007828788.1"/>
</dbReference>
<dbReference type="FunCoup" id="W3XK32">
    <property type="interactions" value="250"/>
</dbReference>
<dbReference type="GO" id="GO:0008270">
    <property type="term" value="F:zinc ion binding"/>
    <property type="evidence" value="ECO:0007669"/>
    <property type="project" value="InterPro"/>
</dbReference>
<dbReference type="InterPro" id="IPR021858">
    <property type="entry name" value="Fun_TF"/>
</dbReference>
<evidence type="ECO:0000256" key="4">
    <source>
        <dbReference type="ARBA" id="ARBA00023242"/>
    </source>
</evidence>
<dbReference type="Gene3D" id="4.10.240.10">
    <property type="entry name" value="Zn(2)-C6 fungal-type DNA-binding domain"/>
    <property type="match status" value="1"/>
</dbReference>
<evidence type="ECO:0000256" key="1">
    <source>
        <dbReference type="ARBA" id="ARBA00023015"/>
    </source>
</evidence>
<dbReference type="HOGENOM" id="CLU_009030_0_2_1"/>
<dbReference type="GO" id="GO:0003677">
    <property type="term" value="F:DNA binding"/>
    <property type="evidence" value="ECO:0007669"/>
    <property type="project" value="UniProtKB-KW"/>
</dbReference>
<dbReference type="InterPro" id="IPR001138">
    <property type="entry name" value="Zn2Cys6_DnaBD"/>
</dbReference>
<protein>
    <recommendedName>
        <fullName evidence="5">Zn(2)-C6 fungal-type domain-containing protein</fullName>
    </recommendedName>
</protein>
<gene>
    <name evidence="6" type="ORF">PFICI_00207</name>
</gene>
<sequence>MTTAGSIAARSFGGCDTCRSRRVKCDETRPTCLLCSTTGLTCRGYGKNIFFTPGADGSELDGEDFRFRRLLFTEAERQEMSQWLTSSVSPSSVSKQLSALDEQCENVSPDQSMDVQHGPFGVFRGPKIAETRFGSADSVGELDWCRDIRLPDHDNEDDNVQQSMDQGDAQSCQWSPSLIAAILDDPLQFSSPTEPGHINMASAMDNTDAIAATECEAPAMLGLSETALCLTEGATLESPSSITSDNYLGYMLNPDLGTIEKPSHMSVAPTVSMPGDAVFLLKHYVSSVVNFVTPFGHAKTPWHTLFIPHVKTCLAALTMGEHLSHASSAVFFGTLAISASSLGRKMQSHSSMWLERSKFYERQAREHCRATLASAYHVPKVAKYKTILMALLTLVHLYTVTGRRACVDFYFVEAEKFIRLKGLSRKKSRKVRLLHHCYVFQRLFYESLCIGKTSSHRKEVQNAIESSELIIYSQDSPSFKALSNWHDPTQQTLYIKTQEEGENDLHLEHPGVWPATLYPEIYGIPEGLIYFLSCTIRLGKEKDAMDQGHGSSSINMSEFFKRARTLERCIKQFPDWTSEMRVSEADFPGDEKLANMIIAVRNALAIYFYRRIYDIDAELLQSKVLRVLNALRQVDCTGSDGPTGSLSLVWPGFIAACEAESPPVQQAFSEWFENCAHNSGLDTFSITIRTIREVWVAKSSLSDTGASWIDLAKGKTYAGLHNLPL</sequence>
<organism evidence="6 7">
    <name type="scientific">Pestalotiopsis fici (strain W106-1 / CGMCC3.15140)</name>
    <dbReference type="NCBI Taxonomy" id="1229662"/>
    <lineage>
        <taxon>Eukaryota</taxon>
        <taxon>Fungi</taxon>
        <taxon>Dikarya</taxon>
        <taxon>Ascomycota</taxon>
        <taxon>Pezizomycotina</taxon>
        <taxon>Sordariomycetes</taxon>
        <taxon>Xylariomycetidae</taxon>
        <taxon>Amphisphaeriales</taxon>
        <taxon>Sporocadaceae</taxon>
        <taxon>Pestalotiopsis</taxon>
    </lineage>
</organism>